<keyword evidence="1" id="KW-0732">Signal</keyword>
<proteinExistence type="predicted"/>
<dbReference type="Pfam" id="PF18626">
    <property type="entry name" value="Gln_deamidase_2"/>
    <property type="match status" value="1"/>
</dbReference>
<accession>A0AAX4HT03</accession>
<keyword evidence="4" id="KW-1185">Reference proteome</keyword>
<feature type="domain" description="Protein glutaminase" evidence="2">
    <location>
        <begin position="125"/>
        <end position="203"/>
    </location>
</feature>
<evidence type="ECO:0000313" key="4">
    <source>
        <dbReference type="Proteomes" id="UP001324634"/>
    </source>
</evidence>
<dbReference type="KEGG" id="psti:SOO65_06580"/>
<reference evidence="3 4" key="1">
    <citation type="submission" date="2023-11" db="EMBL/GenBank/DDBJ databases">
        <title>Peredibacter starrii A3.12.</title>
        <authorList>
            <person name="Mitchell R.J."/>
        </authorList>
    </citation>
    <scope>NUCLEOTIDE SEQUENCE [LARGE SCALE GENOMIC DNA]</scope>
    <source>
        <strain evidence="3 4">A3.12</strain>
    </source>
</reference>
<dbReference type="AlphaFoldDB" id="A0AAX4HT03"/>
<dbReference type="RefSeq" id="WP_321398583.1">
    <property type="nucleotide sequence ID" value="NZ_CP139487.1"/>
</dbReference>
<gene>
    <name evidence="3" type="ORF">SOO65_06580</name>
</gene>
<protein>
    <submittedName>
        <fullName evidence="3">Protein-glutamine glutaminase family protein</fullName>
    </submittedName>
</protein>
<dbReference type="Gene3D" id="3.10.620.30">
    <property type="match status" value="1"/>
</dbReference>
<evidence type="ECO:0000313" key="3">
    <source>
        <dbReference type="EMBL" id="WPU66407.1"/>
    </source>
</evidence>
<evidence type="ECO:0000259" key="2">
    <source>
        <dbReference type="Pfam" id="PF18626"/>
    </source>
</evidence>
<feature type="signal peptide" evidence="1">
    <location>
        <begin position="1"/>
        <end position="19"/>
    </location>
</feature>
<organism evidence="3 4">
    <name type="scientific">Peredibacter starrii</name>
    <dbReference type="NCBI Taxonomy" id="28202"/>
    <lineage>
        <taxon>Bacteria</taxon>
        <taxon>Pseudomonadati</taxon>
        <taxon>Bdellovibrionota</taxon>
        <taxon>Bacteriovoracia</taxon>
        <taxon>Bacteriovoracales</taxon>
        <taxon>Bacteriovoracaceae</taxon>
        <taxon>Peredibacter</taxon>
    </lineage>
</organism>
<sequence>MKKLFLISLALGISPFLNAETFKSRIHAIEGNIVKFENGRVAFLNSSPIKLAKNSLIRAEVDEEDSSLLSFDVLQEPVMKSMSQIQDENPAPLPGLRPPFEATIVKNMEEAIAIFNRSNSNYKRVSECTDRAHVWAHEEFKRSGTKSKKVFVFFTASYIDSIRFKWWFHVAPMYSVQTPEGVKDMVMDFRYTDRPMTIKEWTDQYVYTKRPCKPTLRFSEYDVNPQTENCYLMIDSMHYKVPGDLAAQEQGRYKATTPDSEYRAALRFGFNTQP</sequence>
<feature type="chain" id="PRO_5044005164" evidence="1">
    <location>
        <begin position="20"/>
        <end position="274"/>
    </location>
</feature>
<name>A0AAX4HT03_9BACT</name>
<dbReference type="Proteomes" id="UP001324634">
    <property type="component" value="Chromosome"/>
</dbReference>
<evidence type="ECO:0000256" key="1">
    <source>
        <dbReference type="SAM" id="SignalP"/>
    </source>
</evidence>
<dbReference type="InterPro" id="IPR041325">
    <property type="entry name" value="Gln_deamidase_2"/>
</dbReference>
<dbReference type="EMBL" id="CP139487">
    <property type="protein sequence ID" value="WPU66407.1"/>
    <property type="molecule type" value="Genomic_DNA"/>
</dbReference>